<keyword evidence="3" id="KW-0813">Transport</keyword>
<keyword evidence="5" id="KW-0349">Heme</keyword>
<dbReference type="PANTHER" id="PTHR30529:SF1">
    <property type="entry name" value="CYTOCHROME B561 HOMOLOG 2"/>
    <property type="match status" value="1"/>
</dbReference>
<keyword evidence="7" id="KW-0479">Metal-binding</keyword>
<sequence length="137" mass="15171">MEDAAALRVHVPIGVVILLLTLVRIGWWCFMDYKPASVPMPSWQDHASRAVHILFYVVILGTVASGIGMVILSGAGPIIFGGDLATLTDLFDYPPRRPHGIGARVIIVLLILHVGAALYHHLLKRDQLLRRMWFGAR</sequence>
<keyword evidence="9 13" id="KW-1133">Transmembrane helix</keyword>
<keyword evidence="16" id="KW-1185">Reference proteome</keyword>
<dbReference type="PANTHER" id="PTHR30529">
    <property type="entry name" value="CYTOCHROME B561"/>
    <property type="match status" value="1"/>
</dbReference>
<evidence type="ECO:0000256" key="6">
    <source>
        <dbReference type="ARBA" id="ARBA00022692"/>
    </source>
</evidence>
<evidence type="ECO:0000256" key="7">
    <source>
        <dbReference type="ARBA" id="ARBA00022723"/>
    </source>
</evidence>
<keyword evidence="11 13" id="KW-0472">Membrane</keyword>
<dbReference type="SUPFAM" id="SSF81342">
    <property type="entry name" value="Transmembrane di-heme cytochromes"/>
    <property type="match status" value="1"/>
</dbReference>
<evidence type="ECO:0000256" key="3">
    <source>
        <dbReference type="ARBA" id="ARBA00022448"/>
    </source>
</evidence>
<evidence type="ECO:0000256" key="8">
    <source>
        <dbReference type="ARBA" id="ARBA00022982"/>
    </source>
</evidence>
<dbReference type="RefSeq" id="WP_301414231.1">
    <property type="nucleotide sequence ID" value="NZ_CP098023.1"/>
</dbReference>
<keyword evidence="10" id="KW-0408">Iron</keyword>
<feature type="transmembrane region" description="Helical" evidence="13">
    <location>
        <begin position="12"/>
        <end position="33"/>
    </location>
</feature>
<dbReference type="Proteomes" id="UP001321520">
    <property type="component" value="Chromosome"/>
</dbReference>
<accession>A0ABY9E619</accession>
<reference evidence="15 16" key="1">
    <citation type="submission" date="2022-05" db="EMBL/GenBank/DDBJ databases">
        <title>Microbulbifer sp. nov., isolated from sponge.</title>
        <authorList>
            <person name="Gao L."/>
        </authorList>
    </citation>
    <scope>NUCLEOTIDE SEQUENCE [LARGE SCALE GENOMIC DNA]</scope>
    <source>
        <strain evidence="15 16">MI-G</strain>
    </source>
</reference>
<evidence type="ECO:0000313" key="16">
    <source>
        <dbReference type="Proteomes" id="UP001321520"/>
    </source>
</evidence>
<evidence type="ECO:0000313" key="15">
    <source>
        <dbReference type="EMBL" id="WKD48474.1"/>
    </source>
</evidence>
<comment type="similarity">
    <text evidence="12">Belongs to the cytochrome b561 family.</text>
</comment>
<evidence type="ECO:0000256" key="2">
    <source>
        <dbReference type="ARBA" id="ARBA00004651"/>
    </source>
</evidence>
<comment type="cofactor">
    <cofactor evidence="1">
        <name>heme b</name>
        <dbReference type="ChEBI" id="CHEBI:60344"/>
    </cofactor>
</comment>
<keyword evidence="6 13" id="KW-0812">Transmembrane</keyword>
<evidence type="ECO:0000256" key="4">
    <source>
        <dbReference type="ARBA" id="ARBA00022475"/>
    </source>
</evidence>
<gene>
    <name evidence="15" type="ORF">M8T91_11110</name>
</gene>
<comment type="subcellular location">
    <subcellularLocation>
        <location evidence="2">Cell membrane</location>
        <topology evidence="2">Multi-pass membrane protein</topology>
    </subcellularLocation>
</comment>
<organism evidence="15 16">
    <name type="scientific">Microbulbifer spongiae</name>
    <dbReference type="NCBI Taxonomy" id="2944933"/>
    <lineage>
        <taxon>Bacteria</taxon>
        <taxon>Pseudomonadati</taxon>
        <taxon>Pseudomonadota</taxon>
        <taxon>Gammaproteobacteria</taxon>
        <taxon>Cellvibrionales</taxon>
        <taxon>Microbulbiferaceae</taxon>
        <taxon>Microbulbifer</taxon>
    </lineage>
</organism>
<evidence type="ECO:0000256" key="12">
    <source>
        <dbReference type="ARBA" id="ARBA00037975"/>
    </source>
</evidence>
<proteinExistence type="inferred from homology"/>
<evidence type="ECO:0000256" key="13">
    <source>
        <dbReference type="SAM" id="Phobius"/>
    </source>
</evidence>
<name>A0ABY9E619_9GAMM</name>
<evidence type="ECO:0000256" key="11">
    <source>
        <dbReference type="ARBA" id="ARBA00023136"/>
    </source>
</evidence>
<keyword evidence="8" id="KW-0249">Electron transport</keyword>
<keyword evidence="4" id="KW-1003">Cell membrane</keyword>
<evidence type="ECO:0000256" key="9">
    <source>
        <dbReference type="ARBA" id="ARBA00022989"/>
    </source>
</evidence>
<evidence type="ECO:0000256" key="5">
    <source>
        <dbReference type="ARBA" id="ARBA00022617"/>
    </source>
</evidence>
<evidence type="ECO:0000256" key="1">
    <source>
        <dbReference type="ARBA" id="ARBA00001970"/>
    </source>
</evidence>
<evidence type="ECO:0000259" key="14">
    <source>
        <dbReference type="Pfam" id="PF01292"/>
    </source>
</evidence>
<dbReference type="Pfam" id="PF01292">
    <property type="entry name" value="Ni_hydr_CYTB"/>
    <property type="match status" value="1"/>
</dbReference>
<dbReference type="InterPro" id="IPR052168">
    <property type="entry name" value="Cytochrome_b561_oxidase"/>
</dbReference>
<evidence type="ECO:0000256" key="10">
    <source>
        <dbReference type="ARBA" id="ARBA00023004"/>
    </source>
</evidence>
<dbReference type="InterPro" id="IPR016174">
    <property type="entry name" value="Di-haem_cyt_TM"/>
</dbReference>
<dbReference type="InterPro" id="IPR011577">
    <property type="entry name" value="Cyt_b561_bac/Ni-Hgenase"/>
</dbReference>
<protein>
    <submittedName>
        <fullName evidence="15">Cytochrome b/b6 domain-containing protein</fullName>
    </submittedName>
</protein>
<dbReference type="EMBL" id="CP098023">
    <property type="protein sequence ID" value="WKD48474.1"/>
    <property type="molecule type" value="Genomic_DNA"/>
</dbReference>
<feature type="domain" description="Cytochrome b561 bacterial/Ni-hydrogenase" evidence="14">
    <location>
        <begin position="7"/>
        <end position="135"/>
    </location>
</feature>
<feature type="transmembrane region" description="Helical" evidence="13">
    <location>
        <begin position="101"/>
        <end position="122"/>
    </location>
</feature>
<feature type="transmembrane region" description="Helical" evidence="13">
    <location>
        <begin position="53"/>
        <end position="81"/>
    </location>
</feature>